<proteinExistence type="inferred from homology"/>
<dbReference type="AlphaFoldDB" id="A0A0C5VUV9"/>
<dbReference type="Pfam" id="PF00015">
    <property type="entry name" value="MCPsignal"/>
    <property type="match status" value="1"/>
</dbReference>
<dbReference type="PROSITE" id="PS50885">
    <property type="entry name" value="HAMP"/>
    <property type="match status" value="1"/>
</dbReference>
<dbReference type="GO" id="GO:0005886">
    <property type="term" value="C:plasma membrane"/>
    <property type="evidence" value="ECO:0007669"/>
    <property type="project" value="TreeGrafter"/>
</dbReference>
<feature type="transmembrane region" description="Helical" evidence="7">
    <location>
        <begin position="12"/>
        <end position="34"/>
    </location>
</feature>
<keyword evidence="7" id="KW-0472">Membrane</keyword>
<comment type="similarity">
    <text evidence="4">Belongs to the methyl-accepting chemotaxis (MCP) protein family.</text>
</comment>
<evidence type="ECO:0000313" key="11">
    <source>
        <dbReference type="Proteomes" id="UP000032266"/>
    </source>
</evidence>
<keyword evidence="7" id="KW-1133">Transmembrane helix</keyword>
<dbReference type="SUPFAM" id="SSF58104">
    <property type="entry name" value="Methyl-accepting chemotaxis protein (MCP) signaling domain"/>
    <property type="match status" value="1"/>
</dbReference>
<keyword evidence="2" id="KW-0145">Chemotaxis</keyword>
<keyword evidence="11" id="KW-1185">Reference proteome</keyword>
<protein>
    <submittedName>
        <fullName evidence="10">Methyl-accepting chemotaxis protein</fullName>
    </submittedName>
</protein>
<dbReference type="STRING" id="1445510.YC6258_05058"/>
<feature type="domain" description="Methyl-accepting transducer" evidence="8">
    <location>
        <begin position="478"/>
        <end position="707"/>
    </location>
</feature>
<dbReference type="EMBL" id="CP007142">
    <property type="protein sequence ID" value="AJQ97088.1"/>
    <property type="molecule type" value="Genomic_DNA"/>
</dbReference>
<evidence type="ECO:0000256" key="3">
    <source>
        <dbReference type="ARBA" id="ARBA00023224"/>
    </source>
</evidence>
<evidence type="ECO:0000313" key="10">
    <source>
        <dbReference type="EMBL" id="AJQ97088.1"/>
    </source>
</evidence>
<dbReference type="CDD" id="cd06225">
    <property type="entry name" value="HAMP"/>
    <property type="match status" value="1"/>
</dbReference>
<dbReference type="KEGG" id="gsn:YC6258_05058"/>
<reference evidence="10 11" key="1">
    <citation type="submission" date="2014-01" db="EMBL/GenBank/DDBJ databases">
        <title>Full genme sequencing of cellulolytic bacterium Gynuella sunshinyii YC6258T gen. nov., sp. nov.</title>
        <authorList>
            <person name="Khan H."/>
            <person name="Chung E.J."/>
            <person name="Chung Y.R."/>
        </authorList>
    </citation>
    <scope>NUCLEOTIDE SEQUENCE [LARGE SCALE GENOMIC DNA]</scope>
    <source>
        <strain evidence="10 11">YC6258</strain>
    </source>
</reference>
<sequence length="723" mass="77457">MWVMKLKSIQSKIAIIGGACLLVTAGVLVLFSIYSSLATQKLVSDQASAQVENEALAGLLNLAHRYVNQTSEKLNRGIDAARTLANVFSVSKSNLNVGDALILGRDQVNGILLEMLNASPDLNATFTYWEPDALDGQDAWFMNGDRGNNLDTGRFAPYWTRDDGSIQVVPLPELESSSKYPNGVPRNDWYMIPKEQSKESIAGPIPLTVKDKTRWLVKLTVPIVANDQFYGVTGVDYDLSFLQKLSEQIDSDLYDGQGEVAIVSELGLLVAHSGQPDKVGQPFNTILEEGWDVVEALLHQGTDDAYLEPENHTVRAVAPIRVGEAETNWAIFIQIPQKVVLSGVNALAREIENSSERNILVQVAVGIVIAVLALAILALSARSIARPLKRAAQLARMIETGDFSQRMEHLSEDEVGQLAGALDNMADSLQSQVLVAEKISQGDLTLTVKKASEHDQLGTALERMVANLNQLVSQIKDGALAISERAGSVAEMSHELSSGATQSASAVTEISATVNQITTQIRNSADNAEKASALSGQSHQSATQGNRRMSDLKRAMQEIEQSGQDITNIISAIETIAEQTNLLALNAAIEAARAGDHGRGFAVVADEVRQLAGRSAEAAQQTAVLISQSAERSRNGVVITDDTAAALEIIVNSAAEVSGLVSDIAAASSEQASGMGQIGQGIQQIDEVTHYNSDISEKCASAANELTEQAAQLTALVDQFRTR</sequence>
<evidence type="ECO:0000256" key="7">
    <source>
        <dbReference type="SAM" id="Phobius"/>
    </source>
</evidence>
<dbReference type="FunFam" id="1.10.287.950:FF:000001">
    <property type="entry name" value="Methyl-accepting chemotaxis sensory transducer"/>
    <property type="match status" value="1"/>
</dbReference>
<dbReference type="PATRIC" id="fig|1445510.3.peg.5017"/>
<feature type="compositionally biased region" description="Polar residues" evidence="6">
    <location>
        <begin position="534"/>
        <end position="547"/>
    </location>
</feature>
<keyword evidence="7" id="KW-0812">Transmembrane</keyword>
<organism evidence="10 11">
    <name type="scientific">Gynuella sunshinyii YC6258</name>
    <dbReference type="NCBI Taxonomy" id="1445510"/>
    <lineage>
        <taxon>Bacteria</taxon>
        <taxon>Pseudomonadati</taxon>
        <taxon>Pseudomonadota</taxon>
        <taxon>Gammaproteobacteria</taxon>
        <taxon>Oceanospirillales</taxon>
        <taxon>Saccharospirillaceae</taxon>
        <taxon>Gynuella</taxon>
    </lineage>
</organism>
<dbReference type="Proteomes" id="UP000032266">
    <property type="component" value="Chromosome"/>
</dbReference>
<dbReference type="PANTHER" id="PTHR43531:SF11">
    <property type="entry name" value="METHYL-ACCEPTING CHEMOTAXIS PROTEIN 3"/>
    <property type="match status" value="1"/>
</dbReference>
<dbReference type="InterPro" id="IPR003660">
    <property type="entry name" value="HAMP_dom"/>
</dbReference>
<dbReference type="Gene3D" id="1.10.287.950">
    <property type="entry name" value="Methyl-accepting chemotaxis protein"/>
    <property type="match status" value="1"/>
</dbReference>
<dbReference type="PROSITE" id="PS50111">
    <property type="entry name" value="CHEMOTAXIS_TRANSDUC_2"/>
    <property type="match status" value="1"/>
</dbReference>
<dbReference type="GO" id="GO:0007165">
    <property type="term" value="P:signal transduction"/>
    <property type="evidence" value="ECO:0007669"/>
    <property type="project" value="UniProtKB-KW"/>
</dbReference>
<dbReference type="InterPro" id="IPR004089">
    <property type="entry name" value="MCPsignal_dom"/>
</dbReference>
<feature type="domain" description="HAMP" evidence="9">
    <location>
        <begin position="382"/>
        <end position="434"/>
    </location>
</feature>
<dbReference type="GO" id="GO:0006935">
    <property type="term" value="P:chemotaxis"/>
    <property type="evidence" value="ECO:0007669"/>
    <property type="project" value="UniProtKB-KW"/>
</dbReference>
<dbReference type="SMART" id="SM00283">
    <property type="entry name" value="MA"/>
    <property type="match status" value="1"/>
</dbReference>
<dbReference type="GO" id="GO:0004888">
    <property type="term" value="F:transmembrane signaling receptor activity"/>
    <property type="evidence" value="ECO:0007669"/>
    <property type="project" value="TreeGrafter"/>
</dbReference>
<evidence type="ECO:0000256" key="2">
    <source>
        <dbReference type="ARBA" id="ARBA00022500"/>
    </source>
</evidence>
<dbReference type="HOGENOM" id="CLU_000445_107_12_6"/>
<evidence type="ECO:0000256" key="5">
    <source>
        <dbReference type="PROSITE-ProRule" id="PRU00284"/>
    </source>
</evidence>
<evidence type="ECO:0000259" key="9">
    <source>
        <dbReference type="PROSITE" id="PS50885"/>
    </source>
</evidence>
<accession>A0A0C5VUV9</accession>
<evidence type="ECO:0000256" key="1">
    <source>
        <dbReference type="ARBA" id="ARBA00004370"/>
    </source>
</evidence>
<gene>
    <name evidence="10" type="ORF">YC6258_05058</name>
</gene>
<dbReference type="SMART" id="SM00304">
    <property type="entry name" value="HAMP"/>
    <property type="match status" value="2"/>
</dbReference>
<dbReference type="Gene3D" id="3.30.450.20">
    <property type="entry name" value="PAS domain"/>
    <property type="match status" value="1"/>
</dbReference>
<dbReference type="Pfam" id="PF00672">
    <property type="entry name" value="HAMP"/>
    <property type="match status" value="1"/>
</dbReference>
<dbReference type="InterPro" id="IPR051310">
    <property type="entry name" value="MCP_chemotaxis"/>
</dbReference>
<keyword evidence="3 5" id="KW-0807">Transducer</keyword>
<comment type="subcellular location">
    <subcellularLocation>
        <location evidence="1">Membrane</location>
    </subcellularLocation>
</comment>
<dbReference type="PANTHER" id="PTHR43531">
    <property type="entry name" value="PROTEIN ICFG"/>
    <property type="match status" value="1"/>
</dbReference>
<evidence type="ECO:0000259" key="8">
    <source>
        <dbReference type="PROSITE" id="PS50111"/>
    </source>
</evidence>
<name>A0A0C5VUV9_9GAMM</name>
<feature type="transmembrane region" description="Helical" evidence="7">
    <location>
        <begin position="359"/>
        <end position="380"/>
    </location>
</feature>
<dbReference type="CDD" id="cd12913">
    <property type="entry name" value="PDC1_MCP_like"/>
    <property type="match status" value="1"/>
</dbReference>
<feature type="region of interest" description="Disordered" evidence="6">
    <location>
        <begin position="524"/>
        <end position="551"/>
    </location>
</feature>
<dbReference type="Pfam" id="PF22673">
    <property type="entry name" value="MCP-like_PDC_1"/>
    <property type="match status" value="1"/>
</dbReference>
<evidence type="ECO:0000256" key="4">
    <source>
        <dbReference type="ARBA" id="ARBA00029447"/>
    </source>
</evidence>
<evidence type="ECO:0000256" key="6">
    <source>
        <dbReference type="SAM" id="MobiDB-lite"/>
    </source>
</evidence>
<dbReference type="Gene3D" id="6.10.340.10">
    <property type="match status" value="1"/>
</dbReference>